<accession>A0AAV4LSJ3</accession>
<reference evidence="2 3" key="1">
    <citation type="submission" date="2021-06" db="EMBL/GenBank/DDBJ databases">
        <title>Genome sequence of Babesia caballi.</title>
        <authorList>
            <person name="Yamagishi J."/>
            <person name="Kidaka T."/>
            <person name="Ochi A."/>
        </authorList>
    </citation>
    <scope>NUCLEOTIDE SEQUENCE [LARGE SCALE GENOMIC DNA]</scope>
    <source>
        <strain evidence="2">USDA-D6B2</strain>
    </source>
</reference>
<keyword evidence="1" id="KW-0812">Transmembrane</keyword>
<dbReference type="GeneID" id="94194326"/>
<protein>
    <submittedName>
        <fullName evidence="2">Variant erythrocyte surface antigen-1 family protein</fullName>
    </submittedName>
</protein>
<evidence type="ECO:0000256" key="1">
    <source>
        <dbReference type="SAM" id="Phobius"/>
    </source>
</evidence>
<dbReference type="AlphaFoldDB" id="A0AAV4LSJ3"/>
<keyword evidence="1" id="KW-0472">Membrane</keyword>
<keyword evidence="1" id="KW-1133">Transmembrane helix</keyword>
<comment type="caution">
    <text evidence="2">The sequence shown here is derived from an EMBL/GenBank/DDBJ whole genome shotgun (WGS) entry which is preliminary data.</text>
</comment>
<evidence type="ECO:0000313" key="2">
    <source>
        <dbReference type="EMBL" id="GIX62845.1"/>
    </source>
</evidence>
<proteinExistence type="predicted"/>
<feature type="transmembrane region" description="Helical" evidence="1">
    <location>
        <begin position="89"/>
        <end position="109"/>
    </location>
</feature>
<name>A0AAV4LSJ3_BABCB</name>
<sequence length="141" mass="15903">MVVLSRIKYQGRNGYVNGARVADLLEGEGNYGGEKPDKKPITSLVTGLTKFIGYKDGNINETGIGKKGYRFSYANHLCLKDLSDKEEEAVRIFLGFIPLLYFGLSFLYWRCKGEWSSKSLSQGPLRDFIGKMGFDSHFNEK</sequence>
<gene>
    <name evidence="2" type="ORF">BcabD6B2_22800</name>
</gene>
<dbReference type="Proteomes" id="UP001497744">
    <property type="component" value="Unassembled WGS sequence"/>
</dbReference>
<dbReference type="EMBL" id="BPLF01000002">
    <property type="protein sequence ID" value="GIX62845.1"/>
    <property type="molecule type" value="Genomic_DNA"/>
</dbReference>
<organism evidence="2 3">
    <name type="scientific">Babesia caballi</name>
    <dbReference type="NCBI Taxonomy" id="5871"/>
    <lineage>
        <taxon>Eukaryota</taxon>
        <taxon>Sar</taxon>
        <taxon>Alveolata</taxon>
        <taxon>Apicomplexa</taxon>
        <taxon>Aconoidasida</taxon>
        <taxon>Piroplasmida</taxon>
        <taxon>Babesiidae</taxon>
        <taxon>Babesia</taxon>
    </lineage>
</organism>
<evidence type="ECO:0000313" key="3">
    <source>
        <dbReference type="Proteomes" id="UP001497744"/>
    </source>
</evidence>
<keyword evidence="3" id="KW-1185">Reference proteome</keyword>
<dbReference type="RefSeq" id="XP_067714914.1">
    <property type="nucleotide sequence ID" value="XM_067858813.1"/>
</dbReference>